<keyword evidence="3" id="KW-0472">Membrane</keyword>
<dbReference type="PANTHER" id="PTHR11360">
    <property type="entry name" value="MONOCARBOXYLATE TRANSPORTER"/>
    <property type="match status" value="1"/>
</dbReference>
<gene>
    <name evidence="5" type="ORF">CONCODRAFT_79724</name>
</gene>
<feature type="transmembrane region" description="Helical" evidence="3">
    <location>
        <begin position="245"/>
        <end position="265"/>
    </location>
</feature>
<comment type="similarity">
    <text evidence="2">Belongs to the major facilitator superfamily. Monocarboxylate porter (TC 2.A.1.13) family.</text>
</comment>
<evidence type="ECO:0000259" key="4">
    <source>
        <dbReference type="PROSITE" id="PS50850"/>
    </source>
</evidence>
<dbReference type="InterPro" id="IPR050327">
    <property type="entry name" value="Proton-linked_MCT"/>
</dbReference>
<feature type="transmembrane region" description="Helical" evidence="3">
    <location>
        <begin position="84"/>
        <end position="107"/>
    </location>
</feature>
<feature type="transmembrane region" description="Helical" evidence="3">
    <location>
        <begin position="311"/>
        <end position="329"/>
    </location>
</feature>
<dbReference type="OMA" id="SHIVEEG"/>
<proteinExistence type="inferred from homology"/>
<evidence type="ECO:0000313" key="5">
    <source>
        <dbReference type="EMBL" id="KXN68484.1"/>
    </source>
</evidence>
<feature type="transmembrane region" description="Helical" evidence="3">
    <location>
        <begin position="43"/>
        <end position="69"/>
    </location>
</feature>
<feature type="transmembrane region" description="Helical" evidence="3">
    <location>
        <begin position="404"/>
        <end position="424"/>
    </location>
</feature>
<name>A0A137P0S9_CONC2</name>
<protein>
    <submittedName>
        <fullName evidence="5">MFS general substrate transporter</fullName>
    </submittedName>
</protein>
<evidence type="ECO:0000256" key="3">
    <source>
        <dbReference type="SAM" id="Phobius"/>
    </source>
</evidence>
<organism evidence="5 6">
    <name type="scientific">Conidiobolus coronatus (strain ATCC 28846 / CBS 209.66 / NRRL 28638)</name>
    <name type="common">Delacroixia coronata</name>
    <dbReference type="NCBI Taxonomy" id="796925"/>
    <lineage>
        <taxon>Eukaryota</taxon>
        <taxon>Fungi</taxon>
        <taxon>Fungi incertae sedis</taxon>
        <taxon>Zoopagomycota</taxon>
        <taxon>Entomophthoromycotina</taxon>
        <taxon>Entomophthoromycetes</taxon>
        <taxon>Entomophthorales</taxon>
        <taxon>Ancylistaceae</taxon>
        <taxon>Conidiobolus</taxon>
    </lineage>
</organism>
<dbReference type="InterPro" id="IPR011701">
    <property type="entry name" value="MFS"/>
</dbReference>
<dbReference type="GO" id="GO:0016020">
    <property type="term" value="C:membrane"/>
    <property type="evidence" value="ECO:0007669"/>
    <property type="project" value="UniProtKB-SubCell"/>
</dbReference>
<feature type="transmembrane region" description="Helical" evidence="3">
    <location>
        <begin position="114"/>
        <end position="133"/>
    </location>
</feature>
<evidence type="ECO:0000256" key="1">
    <source>
        <dbReference type="ARBA" id="ARBA00004141"/>
    </source>
</evidence>
<feature type="transmembrane region" description="Helical" evidence="3">
    <location>
        <begin position="335"/>
        <end position="357"/>
    </location>
</feature>
<accession>A0A137P0S9</accession>
<dbReference type="OrthoDB" id="6509908at2759"/>
<dbReference type="Pfam" id="PF07690">
    <property type="entry name" value="MFS_1"/>
    <property type="match status" value="1"/>
</dbReference>
<dbReference type="EMBL" id="KQ964573">
    <property type="protein sequence ID" value="KXN68484.1"/>
    <property type="molecule type" value="Genomic_DNA"/>
</dbReference>
<comment type="subcellular location">
    <subcellularLocation>
        <location evidence="1">Membrane</location>
        <topology evidence="1">Multi-pass membrane protein</topology>
    </subcellularLocation>
</comment>
<keyword evidence="3" id="KW-1133">Transmembrane helix</keyword>
<evidence type="ECO:0000256" key="2">
    <source>
        <dbReference type="ARBA" id="ARBA00006727"/>
    </source>
</evidence>
<dbReference type="InterPro" id="IPR020846">
    <property type="entry name" value="MFS_dom"/>
</dbReference>
<dbReference type="PROSITE" id="PS50850">
    <property type="entry name" value="MFS"/>
    <property type="match status" value="1"/>
</dbReference>
<keyword evidence="3" id="KW-0812">Transmembrane</keyword>
<feature type="transmembrane region" description="Helical" evidence="3">
    <location>
        <begin position="369"/>
        <end position="392"/>
    </location>
</feature>
<feature type="transmembrane region" description="Helical" evidence="3">
    <location>
        <begin position="171"/>
        <end position="192"/>
    </location>
</feature>
<evidence type="ECO:0000313" key="6">
    <source>
        <dbReference type="Proteomes" id="UP000070444"/>
    </source>
</evidence>
<keyword evidence="6" id="KW-1185">Reference proteome</keyword>
<dbReference type="Gene3D" id="1.20.1250.20">
    <property type="entry name" value="MFS general substrate transporter like domains"/>
    <property type="match status" value="2"/>
</dbReference>
<feature type="transmembrane region" description="Helical" evidence="3">
    <location>
        <begin position="204"/>
        <end position="224"/>
    </location>
</feature>
<dbReference type="InterPro" id="IPR036259">
    <property type="entry name" value="MFS_trans_sf"/>
</dbReference>
<reference evidence="5 6" key="1">
    <citation type="journal article" date="2015" name="Genome Biol. Evol.">
        <title>Phylogenomic analyses indicate that early fungi evolved digesting cell walls of algal ancestors of land plants.</title>
        <authorList>
            <person name="Chang Y."/>
            <person name="Wang S."/>
            <person name="Sekimoto S."/>
            <person name="Aerts A.L."/>
            <person name="Choi C."/>
            <person name="Clum A."/>
            <person name="LaButti K.M."/>
            <person name="Lindquist E.A."/>
            <person name="Yee Ngan C."/>
            <person name="Ohm R.A."/>
            <person name="Salamov A.A."/>
            <person name="Grigoriev I.V."/>
            <person name="Spatafora J.W."/>
            <person name="Berbee M.L."/>
        </authorList>
    </citation>
    <scope>NUCLEOTIDE SEQUENCE [LARGE SCALE GENOMIC DNA]</scope>
    <source>
        <strain evidence="5 6">NRRL 28638</strain>
    </source>
</reference>
<dbReference type="GO" id="GO:0022857">
    <property type="term" value="F:transmembrane transporter activity"/>
    <property type="evidence" value="ECO:0007669"/>
    <property type="project" value="InterPro"/>
</dbReference>
<dbReference type="Proteomes" id="UP000070444">
    <property type="component" value="Unassembled WGS sequence"/>
</dbReference>
<sequence>MTTEKPSINDNIWNDDIEHKINDEFDIAKKDSHIVEEGVDGKFAWLMVFMAFMVQFALFGTIGSFGVYLGEYLKTDFKDQSSTLLSFVGSLGSGMYSFSCIPAGILVSKVGHRPVMLIGGLLFGLGLVISSFATQIWLLFIGQSILLGLGTSFTFIPAISIVPQWFDKQMGIGVGICTAGSGIGGLIISPVIQAINDTLGWRWALRINGIFCAFILCGSALVLKPRVEFKAQRVFDSSIALDKKFIALWGQGAVSCFAFWVPFFLMPLYCQYYGISAASASLMIGLMNGSSALGRVAAGLVAKYIGNINTLFFNNLICSLTFPLIWYFATTTWSLIIFSLIFGFLTSALFTNSALLMPDLFGFEKLAQANGLFYTCLCPGYLAGTVIASSIIDASTVGDYTNYLPCMMYCFACFAGSCIFLGWLRVQVSKAWVAKV</sequence>
<dbReference type="SUPFAM" id="SSF103473">
    <property type="entry name" value="MFS general substrate transporter"/>
    <property type="match status" value="1"/>
</dbReference>
<feature type="domain" description="Major facilitator superfamily (MFS) profile" evidence="4">
    <location>
        <begin position="44"/>
        <end position="430"/>
    </location>
</feature>
<dbReference type="PANTHER" id="PTHR11360:SF284">
    <property type="entry name" value="EG:103B4.3 PROTEIN-RELATED"/>
    <property type="match status" value="1"/>
</dbReference>
<feature type="transmembrane region" description="Helical" evidence="3">
    <location>
        <begin position="271"/>
        <end position="290"/>
    </location>
</feature>
<feature type="transmembrane region" description="Helical" evidence="3">
    <location>
        <begin position="139"/>
        <end position="159"/>
    </location>
</feature>
<dbReference type="AlphaFoldDB" id="A0A137P0S9"/>